<feature type="region of interest" description="Disordered" evidence="2">
    <location>
        <begin position="289"/>
        <end position="321"/>
    </location>
</feature>
<accession>A0A0C3PVB4</accession>
<evidence type="ECO:0000313" key="4">
    <source>
        <dbReference type="Proteomes" id="UP000053257"/>
    </source>
</evidence>
<keyword evidence="4" id="KW-1185">Reference proteome</keyword>
<feature type="region of interest" description="Disordered" evidence="2">
    <location>
        <begin position="1"/>
        <end position="28"/>
    </location>
</feature>
<dbReference type="AlphaFoldDB" id="A0A0C3PVB4"/>
<organism evidence="3 4">
    <name type="scientific">Phlebiopsis gigantea (strain 11061_1 CR5-6)</name>
    <name type="common">White-rot fungus</name>
    <name type="synonym">Peniophora gigantea</name>
    <dbReference type="NCBI Taxonomy" id="745531"/>
    <lineage>
        <taxon>Eukaryota</taxon>
        <taxon>Fungi</taxon>
        <taxon>Dikarya</taxon>
        <taxon>Basidiomycota</taxon>
        <taxon>Agaricomycotina</taxon>
        <taxon>Agaricomycetes</taxon>
        <taxon>Polyporales</taxon>
        <taxon>Phanerochaetaceae</taxon>
        <taxon>Phlebiopsis</taxon>
    </lineage>
</organism>
<proteinExistence type="inferred from homology"/>
<evidence type="ECO:0000313" key="3">
    <source>
        <dbReference type="EMBL" id="KIP11773.1"/>
    </source>
</evidence>
<dbReference type="Pfam" id="PF00995">
    <property type="entry name" value="Sec1"/>
    <property type="match status" value="1"/>
</dbReference>
<dbReference type="InterPro" id="IPR036045">
    <property type="entry name" value="Sec1-like_sf"/>
</dbReference>
<dbReference type="Proteomes" id="UP000053257">
    <property type="component" value="Unassembled WGS sequence"/>
</dbReference>
<evidence type="ECO:0008006" key="5">
    <source>
        <dbReference type="Google" id="ProtNLM"/>
    </source>
</evidence>
<dbReference type="InterPro" id="IPR027482">
    <property type="entry name" value="Sec1-like_dom2"/>
</dbReference>
<evidence type="ECO:0000256" key="2">
    <source>
        <dbReference type="SAM" id="MobiDB-lite"/>
    </source>
</evidence>
<dbReference type="Gene3D" id="3.40.50.2060">
    <property type="match status" value="1"/>
</dbReference>
<dbReference type="EMBL" id="KN840444">
    <property type="protein sequence ID" value="KIP11773.1"/>
    <property type="molecule type" value="Genomic_DNA"/>
</dbReference>
<reference evidence="3 4" key="1">
    <citation type="journal article" date="2014" name="PLoS Genet.">
        <title>Analysis of the Phlebiopsis gigantea genome, transcriptome and secretome provides insight into its pioneer colonization strategies of wood.</title>
        <authorList>
            <person name="Hori C."/>
            <person name="Ishida T."/>
            <person name="Igarashi K."/>
            <person name="Samejima M."/>
            <person name="Suzuki H."/>
            <person name="Master E."/>
            <person name="Ferreira P."/>
            <person name="Ruiz-Duenas F.J."/>
            <person name="Held B."/>
            <person name="Canessa P."/>
            <person name="Larrondo L.F."/>
            <person name="Schmoll M."/>
            <person name="Druzhinina I.S."/>
            <person name="Kubicek C.P."/>
            <person name="Gaskell J.A."/>
            <person name="Kersten P."/>
            <person name="St John F."/>
            <person name="Glasner J."/>
            <person name="Sabat G."/>
            <person name="Splinter BonDurant S."/>
            <person name="Syed K."/>
            <person name="Yadav J."/>
            <person name="Mgbeahuruike A.C."/>
            <person name="Kovalchuk A."/>
            <person name="Asiegbu F.O."/>
            <person name="Lackner G."/>
            <person name="Hoffmeister D."/>
            <person name="Rencoret J."/>
            <person name="Gutierrez A."/>
            <person name="Sun H."/>
            <person name="Lindquist E."/>
            <person name="Barry K."/>
            <person name="Riley R."/>
            <person name="Grigoriev I.V."/>
            <person name="Henrissat B."/>
            <person name="Kues U."/>
            <person name="Berka R.M."/>
            <person name="Martinez A.T."/>
            <person name="Covert S.F."/>
            <person name="Blanchette R.A."/>
            <person name="Cullen D."/>
        </authorList>
    </citation>
    <scope>NUCLEOTIDE SEQUENCE [LARGE SCALE GENOMIC DNA]</scope>
    <source>
        <strain evidence="3 4">11061_1 CR5-6</strain>
    </source>
</reference>
<feature type="compositionally biased region" description="Low complexity" evidence="2">
    <location>
        <begin position="297"/>
        <end position="309"/>
    </location>
</feature>
<name>A0A0C3PVB4_PHLG1</name>
<dbReference type="HOGENOM" id="CLU_016678_3_1_1"/>
<dbReference type="PANTHER" id="PTHR11679">
    <property type="entry name" value="VESICLE PROTEIN SORTING-ASSOCIATED"/>
    <property type="match status" value="1"/>
</dbReference>
<dbReference type="OrthoDB" id="10262287at2759"/>
<feature type="compositionally biased region" description="Low complexity" evidence="2">
    <location>
        <begin position="1"/>
        <end position="19"/>
    </location>
</feature>
<dbReference type="InterPro" id="IPR001619">
    <property type="entry name" value="Sec1-like"/>
</dbReference>
<dbReference type="InterPro" id="IPR043155">
    <property type="entry name" value="VPS33_dom3b"/>
</dbReference>
<dbReference type="STRING" id="745531.A0A0C3PVB4"/>
<dbReference type="GO" id="GO:0016192">
    <property type="term" value="P:vesicle-mediated transport"/>
    <property type="evidence" value="ECO:0007669"/>
    <property type="project" value="InterPro"/>
</dbReference>
<dbReference type="PIRSF" id="PIRSF005715">
    <property type="entry name" value="VPS45_Sec1"/>
    <property type="match status" value="1"/>
</dbReference>
<dbReference type="InterPro" id="IPR043154">
    <property type="entry name" value="Sec-1-like_dom1"/>
</dbReference>
<gene>
    <name evidence="3" type="ORF">PHLGIDRAFT_99244</name>
</gene>
<feature type="region of interest" description="Disordered" evidence="2">
    <location>
        <begin position="565"/>
        <end position="588"/>
    </location>
</feature>
<dbReference type="InterPro" id="IPR043127">
    <property type="entry name" value="Sec-1-like_dom3a"/>
</dbReference>
<dbReference type="SUPFAM" id="SSF56815">
    <property type="entry name" value="Sec1/munc18-like (SM) proteins"/>
    <property type="match status" value="1"/>
</dbReference>
<evidence type="ECO:0000256" key="1">
    <source>
        <dbReference type="ARBA" id="ARBA00009884"/>
    </source>
</evidence>
<comment type="similarity">
    <text evidence="1">Belongs to the STXBP/unc-18/SEC1 family.</text>
</comment>
<dbReference type="Gene3D" id="3.90.830.10">
    <property type="entry name" value="Syntaxin Binding Protein 1, Chain A, domain 2"/>
    <property type="match status" value="1"/>
</dbReference>
<sequence>MAAAPVASTSSTPEPSAGPRQPKEDEKPLDVSILKELARKALVDALNSVNGVKTLVLDNALAGPLGLVTEVSLLKHHGVDKMFWLEPGPLSATTTNIVYLCRPHISYVRIIADQIKRHGRESQKHNYTLFLVPRTSTLVSRILEEEGVLGDITISSYNLQFIPLADDVISLEHDTAFKEIWADGDETIIYNSMLALMKMQSLYGVFPRLVAKGDYASRLAKLLSKNLQTSALDSPNSLLRIMSEKIDSLIIIDRKVDMITPLLTQLTYEGLIDELIGLKNSHVELPMSLLNPPNAPNQPAAAAPTSNAPQGGTSLMKEKKKKHHLTTATDPLFAELRDLNFSAVGKKLNQVARRLDEDYKLRHQAKTVAQLKDFVGKLGGLQTEHQSLRLHTGLSEMLVPLTRTDVFNKSLEIQQNLLASYDVNGQISAIEELIAQGADMQIVLRLLCLASIVAGGIKTKTLENIKRELLQSYGYNYLPLLLTLASPPLAILLPNPLPASAPAAVAAGKYPYTALRRSLRLLIEDADPLEELENDVSYVYSGYAPISVRLVQCVAQKSGVLSNPAGEKDKKIAAGDSDARPRDATGAPKVQAHPIVGWKGFEDVVASIPGETADIVQGVPGQKDAPSAATLMLPKEQTTTTVVFFLGGCTYTEIAALRWVGRQTVGRRMLVATTGMVSGESVVASVADGGAAAAGPAEVGI</sequence>
<feature type="compositionally biased region" description="Basic and acidic residues" evidence="2">
    <location>
        <begin position="566"/>
        <end position="583"/>
    </location>
</feature>
<dbReference type="Gene3D" id="3.40.50.1910">
    <property type="match status" value="1"/>
</dbReference>
<protein>
    <recommendedName>
        <fullName evidence="5">Sec1-like protein</fullName>
    </recommendedName>
</protein>
<dbReference type="Gene3D" id="1.25.40.850">
    <property type="match status" value="1"/>
</dbReference>